<dbReference type="Pfam" id="PF00128">
    <property type="entry name" value="Alpha-amylase"/>
    <property type="match status" value="1"/>
</dbReference>
<evidence type="ECO:0000313" key="20">
    <source>
        <dbReference type="EMBL" id="SFR08668.1"/>
    </source>
</evidence>
<evidence type="ECO:0000259" key="19">
    <source>
        <dbReference type="SMART" id="SM00642"/>
    </source>
</evidence>
<evidence type="ECO:0000256" key="12">
    <source>
        <dbReference type="ARBA" id="ARBA00033284"/>
    </source>
</evidence>
<dbReference type="OrthoDB" id="9800174at2"/>
<dbReference type="Gene3D" id="2.60.40.1180">
    <property type="entry name" value="Golgi alpha-mannosidase II"/>
    <property type="match status" value="1"/>
</dbReference>
<dbReference type="AlphaFoldDB" id="A0A1I6DTN6"/>
<dbReference type="Pfam" id="PF02806">
    <property type="entry name" value="Alpha-amylase_C"/>
    <property type="match status" value="1"/>
</dbReference>
<feature type="active site" description="Proton donor" evidence="16">
    <location>
        <position position="299"/>
    </location>
</feature>
<dbReference type="InterPro" id="IPR004193">
    <property type="entry name" value="Glyco_hydro_13_N"/>
</dbReference>
<dbReference type="InterPro" id="IPR006047">
    <property type="entry name" value="GH13_cat_dom"/>
</dbReference>
<dbReference type="CDD" id="cd02853">
    <property type="entry name" value="E_set_MTHase_like_N"/>
    <property type="match status" value="1"/>
</dbReference>
<dbReference type="EMBL" id="FOYM01000017">
    <property type="protein sequence ID" value="SFR08668.1"/>
    <property type="molecule type" value="Genomic_DNA"/>
</dbReference>
<dbReference type="InterPro" id="IPR006048">
    <property type="entry name" value="A-amylase/branching_C"/>
</dbReference>
<dbReference type="SUPFAM" id="SSF51445">
    <property type="entry name" value="(Trans)glycosidases"/>
    <property type="match status" value="1"/>
</dbReference>
<dbReference type="InterPro" id="IPR017853">
    <property type="entry name" value="GH"/>
</dbReference>
<evidence type="ECO:0000256" key="16">
    <source>
        <dbReference type="PIRSR" id="PIRSR006337-1"/>
    </source>
</evidence>
<dbReference type="GO" id="GO:0005992">
    <property type="term" value="P:trehalose biosynthetic process"/>
    <property type="evidence" value="ECO:0007669"/>
    <property type="project" value="UniProtKB-UniRule"/>
</dbReference>
<dbReference type="InterPro" id="IPR013780">
    <property type="entry name" value="Glyco_hydro_b"/>
</dbReference>
<feature type="site" description="Transition state stabilizer" evidence="18">
    <location>
        <position position="393"/>
    </location>
</feature>
<evidence type="ECO:0000256" key="18">
    <source>
        <dbReference type="PIRSR" id="PIRSR006337-3"/>
    </source>
</evidence>
<evidence type="ECO:0000256" key="2">
    <source>
        <dbReference type="ARBA" id="ARBA00004496"/>
    </source>
</evidence>
<keyword evidence="9" id="KW-0119">Carbohydrate metabolism</keyword>
<name>A0A1I6DTN6_9FIRM</name>
<dbReference type="UniPathway" id="UPA00299"/>
<keyword evidence="6" id="KW-0963">Cytoplasm</keyword>
<evidence type="ECO:0000313" key="21">
    <source>
        <dbReference type="Proteomes" id="UP000199584"/>
    </source>
</evidence>
<evidence type="ECO:0000256" key="10">
    <source>
        <dbReference type="ARBA" id="ARBA00023295"/>
    </source>
</evidence>
<dbReference type="STRING" id="39060.SAMN05660706_11729"/>
<dbReference type="PIRSF" id="PIRSF006337">
    <property type="entry name" value="Trehalose_TreZ"/>
    <property type="match status" value="1"/>
</dbReference>
<evidence type="ECO:0000256" key="7">
    <source>
        <dbReference type="ARBA" id="ARBA00022679"/>
    </source>
</evidence>
<evidence type="ECO:0000256" key="5">
    <source>
        <dbReference type="ARBA" id="ARBA00015938"/>
    </source>
</evidence>
<dbReference type="InterPro" id="IPR044901">
    <property type="entry name" value="Trehalose_TreZ_E-set_sf"/>
</dbReference>
<feature type="active site" description="Nucleophile" evidence="16">
    <location>
        <position position="262"/>
    </location>
</feature>
<dbReference type="SMART" id="SM00642">
    <property type="entry name" value="Aamy"/>
    <property type="match status" value="1"/>
</dbReference>
<evidence type="ECO:0000256" key="15">
    <source>
        <dbReference type="PIRNR" id="PIRNR006337"/>
    </source>
</evidence>
<keyword evidence="21" id="KW-1185">Reference proteome</keyword>
<comment type="catalytic activity">
    <reaction evidence="13 15">
        <text>hydrolysis of (1-&gt;4)-alpha-D-glucosidic linkage in 4-alpha-D-[(1-&gt;4)-alpha-D-glucanosyl]n trehalose to yield trehalose and (1-&gt;4)-alpha-D-glucan.</text>
        <dbReference type="EC" id="3.2.1.141"/>
    </reaction>
</comment>
<gene>
    <name evidence="20" type="ORF">SAMN05660706_11729</name>
</gene>
<evidence type="ECO:0000256" key="14">
    <source>
        <dbReference type="NCBIfam" id="TIGR02402"/>
    </source>
</evidence>
<organism evidence="20 21">
    <name type="scientific">Desulfoscipio geothermicus DSM 3669</name>
    <dbReference type="NCBI Taxonomy" id="1121426"/>
    <lineage>
        <taxon>Bacteria</taxon>
        <taxon>Bacillati</taxon>
        <taxon>Bacillota</taxon>
        <taxon>Clostridia</taxon>
        <taxon>Eubacteriales</taxon>
        <taxon>Desulfallaceae</taxon>
        <taxon>Desulfoscipio</taxon>
    </lineage>
</organism>
<evidence type="ECO:0000256" key="6">
    <source>
        <dbReference type="ARBA" id="ARBA00022490"/>
    </source>
</evidence>
<evidence type="ECO:0000256" key="1">
    <source>
        <dbReference type="ARBA" id="ARBA00000826"/>
    </source>
</evidence>
<proteinExistence type="inferred from homology"/>
<evidence type="ECO:0000256" key="13">
    <source>
        <dbReference type="ARBA" id="ARBA00034013"/>
    </source>
</evidence>
<dbReference type="InterPro" id="IPR014756">
    <property type="entry name" value="Ig_E-set"/>
</dbReference>
<evidence type="ECO:0000256" key="3">
    <source>
        <dbReference type="ARBA" id="ARBA00005199"/>
    </source>
</evidence>
<evidence type="ECO:0000256" key="8">
    <source>
        <dbReference type="ARBA" id="ARBA00022801"/>
    </source>
</evidence>
<sequence>MNEVSLGAAYLGEGRCRFMVWAPLADRVDVHIVAPRELQQTLARGKRGYHHGVVEGVEPGSRYFYVLDGEKKRPDPASRYQPEGVHGPSQVVYNHDFNWTDACWCSTAQDDLILYELHVGTFTPEGTFAAVIPHLDELRELGVTAIEIMPVAQFPGSRNWGYDGVYPYAVQNSYGGPRGLQQLVDACHQKGLAVILDVVYNHLGPEGNYLPDFAPYFTDRYKGPWGALLNFDGPASDEVRRFFIENTLYWLTEFHMDGFRLDAVHAIKDFSAQPFLQELAAAVHRQGELLGRRVHVIAESDLNDARVILPPVMGGYGMDAQWADDFHHSLHTLLTGEQRGYYKDFGRLEHLARAFRAGYVYTGQYSRHRRRRHGNSPVLCPGNRFVVFAQNHDQVGNRAFGERLSTLTSFAGLKLAACAVFLSPFIPMLFMGEEYGETAPFQYFTSHTDPELAEAVRKGRREEFAAFDWEEEVPDPQDEATFRRSRLNHDLRRQGHHRVLYRLYRQLIRLRREVLALANLSKDDLEAIPCGGGRVLFIRRRSGDDEVCIAFSFSEKDTGVTLPVPAGRWHKLLDTAEERWLGGGGIAPASIKSAGEVQITLPPRTCVLFRREKEE</sequence>
<protein>
    <recommendedName>
        <fullName evidence="5 14">Malto-oligosyltrehalose trehalohydrolase</fullName>
        <shortName evidence="15">MTHase</shortName>
        <ecNumber evidence="14 15">3.2.1.141</ecNumber>
    </recommendedName>
    <alternativeName>
        <fullName evidence="12 15">4-alpha-D-((1-&gt;4)-alpha-D-glucano)trehalose trehalohydrolase</fullName>
    </alternativeName>
    <alternativeName>
        <fullName evidence="11 15">Maltooligosyl trehalose trehalohydrolase</fullName>
    </alternativeName>
</protein>
<dbReference type="CDD" id="cd11325">
    <property type="entry name" value="AmyAc_GTHase"/>
    <property type="match status" value="1"/>
</dbReference>
<comment type="pathway">
    <text evidence="3 15">Glycan biosynthesis; trehalose biosynthesis.</text>
</comment>
<keyword evidence="8 15" id="KW-0378">Hydrolase</keyword>
<evidence type="ECO:0000256" key="17">
    <source>
        <dbReference type="PIRSR" id="PIRSR006337-2"/>
    </source>
</evidence>
<dbReference type="GO" id="GO:0033942">
    <property type="term" value="F:4-alpha-D-(1-&gt;4)-alpha-D-glucanotrehalose trehalohydrolase activity"/>
    <property type="evidence" value="ECO:0007669"/>
    <property type="project" value="UniProtKB-EC"/>
</dbReference>
<comment type="similarity">
    <text evidence="4">Belongs to the glycosyl hydrolase 13 family. GlgB subfamily.</text>
</comment>
<comment type="subcellular location">
    <subcellularLocation>
        <location evidence="2 16">Cytoplasm</location>
    </subcellularLocation>
</comment>
<keyword evidence="7" id="KW-0808">Transferase</keyword>
<dbReference type="Gene3D" id="2.60.40.10">
    <property type="entry name" value="Immunoglobulins"/>
    <property type="match status" value="1"/>
</dbReference>
<accession>A0A1I6DTN6</accession>
<evidence type="ECO:0000256" key="11">
    <source>
        <dbReference type="ARBA" id="ARBA00032057"/>
    </source>
</evidence>
<keyword evidence="10 15" id="KW-0326">Glycosidase</keyword>
<dbReference type="InterPro" id="IPR012768">
    <property type="entry name" value="Trehalose_TreZ"/>
</dbReference>
<dbReference type="PANTHER" id="PTHR43651">
    <property type="entry name" value="1,4-ALPHA-GLUCAN-BRANCHING ENZYME"/>
    <property type="match status" value="1"/>
</dbReference>
<comment type="catalytic activity">
    <reaction evidence="1">
        <text>Transfers a segment of a (1-&gt;4)-alpha-D-glucan chain to a primary hydroxy group in a similar glucan chain.</text>
        <dbReference type="EC" id="2.4.1.18"/>
    </reaction>
</comment>
<dbReference type="InterPro" id="IPR013783">
    <property type="entry name" value="Ig-like_fold"/>
</dbReference>
<feature type="binding site" evidence="17">
    <location>
        <begin position="324"/>
        <end position="328"/>
    </location>
    <ligand>
        <name>substrate</name>
    </ligand>
</feature>
<dbReference type="SUPFAM" id="SSF81296">
    <property type="entry name" value="E set domains"/>
    <property type="match status" value="1"/>
</dbReference>
<feature type="domain" description="Glycosyl hydrolase family 13 catalytic" evidence="19">
    <location>
        <begin position="116"/>
        <end position="460"/>
    </location>
</feature>
<dbReference type="PANTHER" id="PTHR43651:SF11">
    <property type="entry name" value="MALTO-OLIGOSYLTREHALOSE TREHALOHYDROLASE"/>
    <property type="match status" value="1"/>
</dbReference>
<evidence type="ECO:0000256" key="9">
    <source>
        <dbReference type="ARBA" id="ARBA00023277"/>
    </source>
</evidence>
<feature type="binding site" evidence="17">
    <location>
        <begin position="392"/>
        <end position="397"/>
    </location>
    <ligand>
        <name>substrate</name>
    </ligand>
</feature>
<dbReference type="NCBIfam" id="TIGR02402">
    <property type="entry name" value="trehalose_TreZ"/>
    <property type="match status" value="1"/>
</dbReference>
<feature type="binding site" evidence="17">
    <location>
        <begin position="260"/>
        <end position="265"/>
    </location>
    <ligand>
        <name>substrate</name>
    </ligand>
</feature>
<dbReference type="EC" id="3.2.1.141" evidence="14 15"/>
<dbReference type="RefSeq" id="WP_092484027.1">
    <property type="nucleotide sequence ID" value="NZ_FOYM01000017.1"/>
</dbReference>
<dbReference type="Pfam" id="PF02922">
    <property type="entry name" value="CBM_48"/>
    <property type="match status" value="1"/>
</dbReference>
<dbReference type="Proteomes" id="UP000199584">
    <property type="component" value="Unassembled WGS sequence"/>
</dbReference>
<reference evidence="21" key="1">
    <citation type="submission" date="2016-10" db="EMBL/GenBank/DDBJ databases">
        <authorList>
            <person name="Varghese N."/>
            <person name="Submissions S."/>
        </authorList>
    </citation>
    <scope>NUCLEOTIDE SEQUENCE [LARGE SCALE GENOMIC DNA]</scope>
    <source>
        <strain evidence="21">DSM 3669</strain>
    </source>
</reference>
<evidence type="ECO:0000256" key="4">
    <source>
        <dbReference type="ARBA" id="ARBA00009000"/>
    </source>
</evidence>
<dbReference type="Gene3D" id="3.20.20.80">
    <property type="entry name" value="Glycosidases"/>
    <property type="match status" value="1"/>
</dbReference>
<dbReference type="Gene3D" id="1.10.10.760">
    <property type="entry name" value="E-set domains of sugar-utilizing enzymes"/>
    <property type="match status" value="1"/>
</dbReference>
<dbReference type="GO" id="GO:0005737">
    <property type="term" value="C:cytoplasm"/>
    <property type="evidence" value="ECO:0007669"/>
    <property type="project" value="UniProtKB-SubCell"/>
</dbReference>